<evidence type="ECO:0000313" key="3">
    <source>
        <dbReference type="Proteomes" id="UP001635816"/>
    </source>
</evidence>
<keyword evidence="3" id="KW-1185">Reference proteome</keyword>
<sequence length="119" mass="13353">MQNLAPAEVLGAIRTPTVFTRPVTVEPRFAVGDTVVVRNHNPVGHTRLPGYAKCHVGIVDRHHGFFVYPDTMAHGRGDNPEHLYCIKFSSFELFGDRGTPNSWVYIDLWDSYLDPENGS</sequence>
<dbReference type="Pfam" id="PF02211">
    <property type="entry name" value="NHase_beta_C"/>
    <property type="match status" value="1"/>
</dbReference>
<keyword evidence="2" id="KW-0456">Lyase</keyword>
<dbReference type="InterPro" id="IPR024690">
    <property type="entry name" value="CN_hydtase_beta_dom_C"/>
</dbReference>
<gene>
    <name evidence="2" type="ORF">ACK4CT_34680</name>
</gene>
<feature type="domain" description="Nitrile hydratase beta subunit" evidence="1">
    <location>
        <begin position="21"/>
        <end position="114"/>
    </location>
</feature>
<reference evidence="2 3" key="1">
    <citation type="submission" date="2024-12" db="EMBL/GenBank/DDBJ databases">
        <title>The coexistence of Mycolicibacterium septicum and Mycolicibacterium nivoides in clinical samples.</title>
        <authorList>
            <person name="Wang C."/>
            <person name="Feng Y."/>
            <person name="Zong Z."/>
        </authorList>
    </citation>
    <scope>NUCLEOTIDE SEQUENCE [LARGE SCALE GENOMIC DNA]</scope>
    <source>
        <strain evidence="2 3">120309</strain>
    </source>
</reference>
<dbReference type="Proteomes" id="UP001635816">
    <property type="component" value="Unassembled WGS sequence"/>
</dbReference>
<evidence type="ECO:0000313" key="2">
    <source>
        <dbReference type="EMBL" id="MFN6548322.1"/>
    </source>
</evidence>
<dbReference type="EMBL" id="JBKBDD010000022">
    <property type="protein sequence ID" value="MFN6548322.1"/>
    <property type="molecule type" value="Genomic_DNA"/>
</dbReference>
<organism evidence="2 3">
    <name type="scientific">Mycolicibacterium nivoides</name>
    <dbReference type="NCBI Taxonomy" id="2487344"/>
    <lineage>
        <taxon>Bacteria</taxon>
        <taxon>Bacillati</taxon>
        <taxon>Actinomycetota</taxon>
        <taxon>Actinomycetes</taxon>
        <taxon>Mycobacteriales</taxon>
        <taxon>Mycobacteriaceae</taxon>
        <taxon>Mycolicibacterium</taxon>
    </lineage>
</organism>
<dbReference type="GO" id="GO:0018822">
    <property type="term" value="F:nitrile hydratase activity"/>
    <property type="evidence" value="ECO:0007669"/>
    <property type="project" value="UniProtKB-EC"/>
</dbReference>
<name>A0ABW9LMS3_9MYCO</name>
<dbReference type="Gene3D" id="2.30.30.50">
    <property type="match status" value="1"/>
</dbReference>
<accession>A0ABW9LMS3</accession>
<proteinExistence type="predicted"/>
<evidence type="ECO:0000259" key="1">
    <source>
        <dbReference type="Pfam" id="PF02211"/>
    </source>
</evidence>
<comment type="caution">
    <text evidence="2">The sequence shown here is derived from an EMBL/GenBank/DDBJ whole genome shotgun (WGS) entry which is preliminary data.</text>
</comment>
<dbReference type="RefSeq" id="WP_409545828.1">
    <property type="nucleotide sequence ID" value="NZ_JBKBDD010000022.1"/>
</dbReference>
<dbReference type="InterPro" id="IPR008990">
    <property type="entry name" value="Elect_transpt_acc-like_dom_sf"/>
</dbReference>
<protein>
    <submittedName>
        <fullName evidence="2">SH3-like domain-containing protein</fullName>
        <ecNumber evidence="2">4.2.1.84</ecNumber>
    </submittedName>
</protein>
<dbReference type="SUPFAM" id="SSF50090">
    <property type="entry name" value="Electron transport accessory proteins"/>
    <property type="match status" value="1"/>
</dbReference>
<dbReference type="EC" id="4.2.1.84" evidence="2"/>